<dbReference type="AlphaFoldDB" id="A0A8I6YJK4"/>
<evidence type="ECO:0000313" key="2">
    <source>
        <dbReference type="EnsemblPlants" id="HORVU.MOREX.r3.6HG0589980.1.CDS1"/>
    </source>
</evidence>
<dbReference type="EnsemblPlants" id="HORVU.MOREX.r3.6HG0589980.1">
    <property type="protein sequence ID" value="HORVU.MOREX.r3.6HG0589980.1.CDS1"/>
    <property type="gene ID" value="HORVU.MOREX.r3.6HG0589980"/>
</dbReference>
<reference evidence="2" key="3">
    <citation type="submission" date="2022-01" db="UniProtKB">
        <authorList>
            <consortium name="EnsemblPlants"/>
        </authorList>
    </citation>
    <scope>IDENTIFICATION</scope>
    <source>
        <strain evidence="2">subsp. vulgare</strain>
    </source>
</reference>
<sequence length="199" mass="22149">MAIPSISLVYEGFQVDPFIKKGNVGIKVNDDLGYYFQTHKGLRQGDSMSPMLFNIIADMLAVLIGRTKQNGQVGELVPHLVEGGASILQYADDTIIFMEHDIAKARNMKLVLCLFEQLSGLKIIFNKANCSALGEQRKNKMLTHNYSVVKWDHCCLVTLEFPFIIDGLRIGNGNALKTYSKKERVVGRASLCFMEAGLC</sequence>
<feature type="domain" description="Reverse transcriptase" evidence="1">
    <location>
        <begin position="1"/>
        <end position="170"/>
    </location>
</feature>
<dbReference type="InterPro" id="IPR000477">
    <property type="entry name" value="RT_dom"/>
</dbReference>
<proteinExistence type="predicted"/>
<organism evidence="2 3">
    <name type="scientific">Hordeum vulgare subsp. vulgare</name>
    <name type="common">Domesticated barley</name>
    <dbReference type="NCBI Taxonomy" id="112509"/>
    <lineage>
        <taxon>Eukaryota</taxon>
        <taxon>Viridiplantae</taxon>
        <taxon>Streptophyta</taxon>
        <taxon>Embryophyta</taxon>
        <taxon>Tracheophyta</taxon>
        <taxon>Spermatophyta</taxon>
        <taxon>Magnoliopsida</taxon>
        <taxon>Liliopsida</taxon>
        <taxon>Poales</taxon>
        <taxon>Poaceae</taxon>
        <taxon>BOP clade</taxon>
        <taxon>Pooideae</taxon>
        <taxon>Triticodae</taxon>
        <taxon>Triticeae</taxon>
        <taxon>Hordeinae</taxon>
        <taxon>Hordeum</taxon>
    </lineage>
</organism>
<reference evidence="2" key="2">
    <citation type="submission" date="2020-10" db="EMBL/GenBank/DDBJ databases">
        <authorList>
            <person name="Scholz U."/>
            <person name="Mascher M."/>
            <person name="Fiebig A."/>
        </authorList>
    </citation>
    <scope>NUCLEOTIDE SEQUENCE [LARGE SCALE GENOMIC DNA]</scope>
    <source>
        <strain evidence="2">cv. Morex</strain>
    </source>
</reference>
<evidence type="ECO:0000259" key="1">
    <source>
        <dbReference type="PROSITE" id="PS50878"/>
    </source>
</evidence>
<protein>
    <recommendedName>
        <fullName evidence="1">Reverse transcriptase domain-containing protein</fullName>
    </recommendedName>
</protein>
<dbReference type="Pfam" id="PF00078">
    <property type="entry name" value="RVT_1"/>
    <property type="match status" value="1"/>
</dbReference>
<accession>A0A8I6YJK4</accession>
<keyword evidence="3" id="KW-1185">Reference proteome</keyword>
<dbReference type="PROSITE" id="PS50878">
    <property type="entry name" value="RT_POL"/>
    <property type="match status" value="1"/>
</dbReference>
<dbReference type="Proteomes" id="UP000011116">
    <property type="component" value="Chromosome 6H"/>
</dbReference>
<reference evidence="3" key="1">
    <citation type="journal article" date="2012" name="Nature">
        <title>A physical, genetic and functional sequence assembly of the barley genome.</title>
        <authorList>
            <consortium name="The International Barley Genome Sequencing Consortium"/>
            <person name="Mayer K.F."/>
            <person name="Waugh R."/>
            <person name="Brown J.W."/>
            <person name="Schulman A."/>
            <person name="Langridge P."/>
            <person name="Platzer M."/>
            <person name="Fincher G.B."/>
            <person name="Muehlbauer G.J."/>
            <person name="Sato K."/>
            <person name="Close T.J."/>
            <person name="Wise R.P."/>
            <person name="Stein N."/>
        </authorList>
    </citation>
    <scope>NUCLEOTIDE SEQUENCE [LARGE SCALE GENOMIC DNA]</scope>
    <source>
        <strain evidence="3">cv. Morex</strain>
    </source>
</reference>
<evidence type="ECO:0000313" key="3">
    <source>
        <dbReference type="Proteomes" id="UP000011116"/>
    </source>
</evidence>
<dbReference type="SUPFAM" id="SSF56672">
    <property type="entry name" value="DNA/RNA polymerases"/>
    <property type="match status" value="1"/>
</dbReference>
<name>A0A8I6YJK4_HORVV</name>
<dbReference type="Gramene" id="HORVU.MOREX.r3.6HG0589980.1">
    <property type="protein sequence ID" value="HORVU.MOREX.r3.6HG0589980.1.CDS1"/>
    <property type="gene ID" value="HORVU.MOREX.r3.6HG0589980"/>
</dbReference>
<dbReference type="InterPro" id="IPR043502">
    <property type="entry name" value="DNA/RNA_pol_sf"/>
</dbReference>